<keyword evidence="3" id="KW-0645">Protease</keyword>
<evidence type="ECO:0000256" key="2">
    <source>
        <dbReference type="ARBA" id="ARBA00012759"/>
    </source>
</evidence>
<gene>
    <name evidence="9" type="primary">LOC102807319</name>
</gene>
<dbReference type="EC" id="3.4.19.12" evidence="2"/>
<accession>A0ABM0MC41</accession>
<name>A0ABM0MC41_SACKO</name>
<evidence type="ECO:0000256" key="4">
    <source>
        <dbReference type="ARBA" id="ARBA00022786"/>
    </source>
</evidence>
<evidence type="ECO:0000256" key="5">
    <source>
        <dbReference type="ARBA" id="ARBA00022801"/>
    </source>
</evidence>
<proteinExistence type="predicted"/>
<feature type="region of interest" description="Disordered" evidence="7">
    <location>
        <begin position="1"/>
        <end position="23"/>
    </location>
</feature>
<dbReference type="PANTHER" id="PTHR12931:SF15">
    <property type="entry name" value="UBIQUITIN THIOESTERASE OTUBAIN-LIKE"/>
    <property type="match status" value="1"/>
</dbReference>
<evidence type="ECO:0000256" key="7">
    <source>
        <dbReference type="SAM" id="MobiDB-lite"/>
    </source>
</evidence>
<dbReference type="InterPro" id="IPR042467">
    <property type="entry name" value="Peptidase_C65_otubain_sub2"/>
</dbReference>
<evidence type="ECO:0000313" key="9">
    <source>
        <dbReference type="RefSeq" id="XP_006817582.1"/>
    </source>
</evidence>
<sequence>MDSKSSECSERKPGVKSSSEVLSPLEADRCKARRVESETEMDGGMLLSVSDKLDLILTRLDKMDVKLSRIEELEKVVLCIKQKQAELGESIVMTDNEDFSEETRKARQKLIPKMQQLKLEKPGCCPFIAYPAVLKYRDSSGKEVEPMGKESDHIHIIAITNALGVGVRVEYMDRVSGNEVNHHDFPEGCQPNVTFLYRPGHYDILYPH</sequence>
<keyword evidence="5" id="KW-0378">Hydrolase</keyword>
<dbReference type="InterPro" id="IPR019400">
    <property type="entry name" value="Peptidase_C65_otubain"/>
</dbReference>
<dbReference type="SUPFAM" id="SSF54001">
    <property type="entry name" value="Cysteine proteinases"/>
    <property type="match status" value="1"/>
</dbReference>
<dbReference type="PANTHER" id="PTHR12931">
    <property type="entry name" value="UBIQUITIN THIOLESTERASE PROTEIN OTUB"/>
    <property type="match status" value="1"/>
</dbReference>
<evidence type="ECO:0000256" key="3">
    <source>
        <dbReference type="ARBA" id="ARBA00022670"/>
    </source>
</evidence>
<keyword evidence="4" id="KW-0833">Ubl conjugation pathway</keyword>
<organism evidence="8 9">
    <name type="scientific">Saccoglossus kowalevskii</name>
    <name type="common">Acorn worm</name>
    <dbReference type="NCBI Taxonomy" id="10224"/>
    <lineage>
        <taxon>Eukaryota</taxon>
        <taxon>Metazoa</taxon>
        <taxon>Hemichordata</taxon>
        <taxon>Enteropneusta</taxon>
        <taxon>Harrimaniidae</taxon>
        <taxon>Saccoglossus</taxon>
    </lineage>
</organism>
<evidence type="ECO:0000256" key="6">
    <source>
        <dbReference type="ARBA" id="ARBA00022807"/>
    </source>
</evidence>
<reference evidence="9" key="1">
    <citation type="submission" date="2025-08" db="UniProtKB">
        <authorList>
            <consortium name="RefSeq"/>
        </authorList>
    </citation>
    <scope>IDENTIFICATION</scope>
    <source>
        <tissue evidence="9">Testes</tissue>
    </source>
</reference>
<evidence type="ECO:0000256" key="1">
    <source>
        <dbReference type="ARBA" id="ARBA00000707"/>
    </source>
</evidence>
<dbReference type="Proteomes" id="UP000694865">
    <property type="component" value="Unplaced"/>
</dbReference>
<protein>
    <recommendedName>
        <fullName evidence="2">ubiquitinyl hydrolase 1</fullName>
        <ecNumber evidence="2">3.4.19.12</ecNumber>
    </recommendedName>
</protein>
<feature type="compositionally biased region" description="Basic and acidic residues" evidence="7">
    <location>
        <begin position="1"/>
        <end position="13"/>
    </location>
</feature>
<evidence type="ECO:0000313" key="8">
    <source>
        <dbReference type="Proteomes" id="UP000694865"/>
    </source>
</evidence>
<dbReference type="InterPro" id="IPR038765">
    <property type="entry name" value="Papain-like_cys_pep_sf"/>
</dbReference>
<keyword evidence="6" id="KW-0788">Thiol protease</keyword>
<dbReference type="InterPro" id="IPR042468">
    <property type="entry name" value="Peptidase_C65_otubain_sub1"/>
</dbReference>
<comment type="catalytic activity">
    <reaction evidence="1">
        <text>Thiol-dependent hydrolysis of ester, thioester, amide, peptide and isopeptide bonds formed by the C-terminal Gly of ubiquitin (a 76-residue protein attached to proteins as an intracellular targeting signal).</text>
        <dbReference type="EC" id="3.4.19.12"/>
    </reaction>
</comment>
<dbReference type="GeneID" id="102807319"/>
<dbReference type="Pfam" id="PF10275">
    <property type="entry name" value="Peptidase_C65"/>
    <property type="match status" value="1"/>
</dbReference>
<dbReference type="Gene3D" id="1.20.1300.20">
    <property type="entry name" value="Peptidase C65 Otubain, subdomain 2"/>
    <property type="match status" value="1"/>
</dbReference>
<dbReference type="Gene3D" id="3.30.200.60">
    <property type="entry name" value="Peptidase C65 Otubain, subdomain 1"/>
    <property type="match status" value="1"/>
</dbReference>
<dbReference type="RefSeq" id="XP_006817582.1">
    <property type="nucleotide sequence ID" value="XM_006817519.1"/>
</dbReference>
<keyword evidence="8" id="KW-1185">Reference proteome</keyword>